<feature type="compositionally biased region" description="Low complexity" evidence="1">
    <location>
        <begin position="1120"/>
        <end position="1132"/>
    </location>
</feature>
<gene>
    <name evidence="3" type="ORF">E6O75_ATG00621</name>
</gene>
<feature type="compositionally biased region" description="Basic and acidic residues" evidence="1">
    <location>
        <begin position="656"/>
        <end position="668"/>
    </location>
</feature>
<feature type="region of interest" description="Disordered" evidence="1">
    <location>
        <begin position="1071"/>
        <end position="1430"/>
    </location>
</feature>
<protein>
    <submittedName>
        <fullName evidence="3">Uncharacterized protein</fullName>
    </submittedName>
</protein>
<feature type="compositionally biased region" description="Pro residues" evidence="1">
    <location>
        <begin position="1405"/>
        <end position="1414"/>
    </location>
</feature>
<sequence>MKIIPDLMRNRIHKIRDVGACDSAIAEFESHENSGPLLSLNEKMCEMVEGRGLNVANKADLGSMCTACRSNAVRAEKFTYYTSEWFLRARLGGLAQRRYLTPNPTQRPALHSFNLVTPYPKPSNPGSIPRHSTHPLPTFAIEASVLTLEHGRDGNGQEIPHRTMERQEAPDFDCLMSDASICRRLGKDLTDKLLSTKGHNGSLQVTGNPVLGYIRNLGLCSVSFKAASAFIGFDFLVDCGDFLCERQSLYIHMFLEQVVPHFEQPPQKSYQSRLHHFRVVRMDWIAGQFPGVVIGVSSTLGSLAFKHFNPWYKPLSIPPPILPTAITSTHVFTKTANTTITTSASCTSALTSFASKLRILQKASNPEILKSLSLLIIIFALLFAIPTFFLLILRSVRRVKNCHCGHATNSPIIKAVPLGLPTPPVQAQLLIQVQPPIQVQLLVHVQPPVQIQPPVSGNDAVAPLENSAELPQVANGRLASRMRSTRGAGPNKEQAPTASGSDGGSSPAENLQEETGPSTPHAPSDAQTIHWIVLTPFPTHISVVPISLMGQHTDVTNPLLLPQPPSCSATVNVPLCLPRKKKILRTLLSPTNPPLVFFRLTRVDLTRPNTTPTGTNPFANYVKGENDESSEASSSENSDESSSGSEQPRPNQQEGRYPEDDEKKGCKSEDEDEEGDDDDNNESGASKMKATNDKDESGKAGEGETDCPGSLDPVENQRPTEHQSARNTKESIGTPSIPGAIQIKKRGETEKVEPQDTRKEPTTIGPLNPPEILTNPRQRTFSTIEGTYQSPNPSWADLDEDDHDFDPRIDITASLEALEFGGTKQASQEAVKTEPKPQEVTQKGSKESGVDLTYDNNDPSTQTAFGHSHIDPSTSIEPESFPSRPSLLEPTTTQRSDDPEQPIIPKVFKLSVPAFTPPPPHPGLESRKAAVASGQPDGNDNIHLPVSPPIVQPIPQTIPPTPSSTSHRPTNARSSSSSAPYALPAAVPAASIAQGSLNDSKWDPQGSKNKSAAFEGQARPDPRPASSLTTRTLDSPEQPTSELSNALGKMPGATRKVPKWQFLVAKGTSEYKSKWDLSEPSIKLESNNPGRSNLGLITSPAPATDAGPSAHGVAEDQSVTTPTRTPTPSQPTNATPTSLLPPFVLPAQQLTRDSAAEKPAPEPDNSQPCEAAPDGETMHVDIAQSTDNDSMDVDATLPDTTQAQTLDSGAMEVDPSSLGPSQVPFPAPLQQSIHAQTNPHTPPNQAIFFQQHEPDTSRPRQDAYGPSSSVREVGSHRQRIPRNEYISRPQSRPQQQEYYNTPNPPPQERSGPVLNPDLSKVNLGVLGPNGQYLPGSYRAGAPPNAARAPAAMRYGQSARSSNNSRRGSPVTNPNPGNHYSPGRRLNAGPGGALAAHRGAEHSLPPGVPSGPRHPYPSTTAHPLQPPTGPRQPIRFLSRLHHGNSHVLQADITDNNAILPSVLRRPDVLSSESTDDDDDFQPDSNDGSEMINSVVVDGKEKTEHNVGLGDGNKDNDLCF</sequence>
<feature type="compositionally biased region" description="Low complexity" evidence="1">
    <location>
        <begin position="963"/>
        <end position="996"/>
    </location>
</feature>
<feature type="region of interest" description="Disordered" evidence="1">
    <location>
        <begin position="481"/>
        <end position="524"/>
    </location>
</feature>
<feature type="compositionally biased region" description="Polar residues" evidence="1">
    <location>
        <begin position="854"/>
        <end position="877"/>
    </location>
</feature>
<evidence type="ECO:0000256" key="1">
    <source>
        <dbReference type="SAM" id="MobiDB-lite"/>
    </source>
</evidence>
<accession>A0A4Z1PPA7</accession>
<feature type="compositionally biased region" description="Low complexity" evidence="1">
    <location>
        <begin position="631"/>
        <end position="646"/>
    </location>
</feature>
<feature type="compositionally biased region" description="Low complexity" evidence="1">
    <location>
        <begin position="606"/>
        <end position="620"/>
    </location>
</feature>
<feature type="compositionally biased region" description="Basic and acidic residues" evidence="1">
    <location>
        <begin position="745"/>
        <end position="761"/>
    </location>
</feature>
<feature type="transmembrane region" description="Helical" evidence="2">
    <location>
        <begin position="372"/>
        <end position="393"/>
    </location>
</feature>
<feature type="region of interest" description="Disordered" evidence="1">
    <location>
        <begin position="606"/>
        <end position="803"/>
    </location>
</feature>
<organism evidence="3 4">
    <name type="scientific">Venturia nashicola</name>
    <dbReference type="NCBI Taxonomy" id="86259"/>
    <lineage>
        <taxon>Eukaryota</taxon>
        <taxon>Fungi</taxon>
        <taxon>Dikarya</taxon>
        <taxon>Ascomycota</taxon>
        <taxon>Pezizomycotina</taxon>
        <taxon>Dothideomycetes</taxon>
        <taxon>Pleosporomycetidae</taxon>
        <taxon>Venturiales</taxon>
        <taxon>Venturiaceae</taxon>
        <taxon>Venturia</taxon>
    </lineage>
</organism>
<name>A0A4Z1PPA7_9PEZI</name>
<comment type="caution">
    <text evidence="3">The sequence shown here is derived from an EMBL/GenBank/DDBJ whole genome shotgun (WGS) entry which is preliminary data.</text>
</comment>
<feature type="compositionally biased region" description="Basic and acidic residues" evidence="1">
    <location>
        <begin position="690"/>
        <end position="702"/>
    </location>
</feature>
<keyword evidence="2" id="KW-0472">Membrane</keyword>
<keyword evidence="2" id="KW-1133">Transmembrane helix</keyword>
<feature type="compositionally biased region" description="Polar residues" evidence="1">
    <location>
        <begin position="1288"/>
        <end position="1301"/>
    </location>
</feature>
<feature type="compositionally biased region" description="Polar residues" evidence="1">
    <location>
        <begin position="1198"/>
        <end position="1207"/>
    </location>
</feature>
<reference evidence="3 4" key="1">
    <citation type="submission" date="2019-04" db="EMBL/GenBank/DDBJ databases">
        <title>High contiguity whole genome sequence and gene annotation resource for two Venturia nashicola isolates.</title>
        <authorList>
            <person name="Prokchorchik M."/>
            <person name="Won K."/>
            <person name="Lee Y."/>
            <person name="Choi E.D."/>
            <person name="Segonzac C."/>
            <person name="Sohn K.H."/>
        </authorList>
    </citation>
    <scope>NUCLEOTIDE SEQUENCE [LARGE SCALE GENOMIC DNA]</scope>
    <source>
        <strain evidence="3 4">PRI2</strain>
    </source>
</reference>
<feature type="compositionally biased region" description="Low complexity" evidence="1">
    <location>
        <begin position="1338"/>
        <end position="1366"/>
    </location>
</feature>
<feature type="compositionally biased region" description="Basic and acidic residues" evidence="1">
    <location>
        <begin position="1252"/>
        <end position="1261"/>
    </location>
</feature>
<dbReference type="Proteomes" id="UP000298493">
    <property type="component" value="Unassembled WGS sequence"/>
</dbReference>
<proteinExistence type="predicted"/>
<feature type="compositionally biased region" description="Polar residues" evidence="1">
    <location>
        <begin position="775"/>
        <end position="793"/>
    </location>
</feature>
<feature type="region of interest" description="Disordered" evidence="1">
    <location>
        <begin position="1467"/>
        <end position="1518"/>
    </location>
</feature>
<evidence type="ECO:0000256" key="2">
    <source>
        <dbReference type="SAM" id="Phobius"/>
    </source>
</evidence>
<feature type="compositionally biased region" description="Polar residues" evidence="1">
    <location>
        <begin position="507"/>
        <end position="518"/>
    </location>
</feature>
<evidence type="ECO:0000313" key="4">
    <source>
        <dbReference type="Proteomes" id="UP000298493"/>
    </source>
</evidence>
<feature type="compositionally biased region" description="Polar residues" evidence="1">
    <location>
        <begin position="1026"/>
        <end position="1044"/>
    </location>
</feature>
<feature type="compositionally biased region" description="Acidic residues" evidence="1">
    <location>
        <begin position="669"/>
        <end position="681"/>
    </location>
</feature>
<evidence type="ECO:0000313" key="3">
    <source>
        <dbReference type="EMBL" id="TID27854.1"/>
    </source>
</evidence>
<keyword evidence="4" id="KW-1185">Reference proteome</keyword>
<dbReference type="EMBL" id="SNSC02000001">
    <property type="protein sequence ID" value="TID27854.1"/>
    <property type="molecule type" value="Genomic_DNA"/>
</dbReference>
<feature type="region of interest" description="Disordered" evidence="1">
    <location>
        <begin position="817"/>
        <end position="1059"/>
    </location>
</feature>
<feature type="compositionally biased region" description="Basic and acidic residues" evidence="1">
    <location>
        <begin position="718"/>
        <end position="729"/>
    </location>
</feature>
<keyword evidence="2" id="KW-0812">Transmembrane</keyword>
<feature type="compositionally biased region" description="Pro residues" evidence="1">
    <location>
        <begin position="946"/>
        <end position="962"/>
    </location>
</feature>
<feature type="compositionally biased region" description="Polar residues" evidence="1">
    <location>
        <begin position="1229"/>
        <end position="1248"/>
    </location>
</feature>